<dbReference type="GO" id="GO:0005737">
    <property type="term" value="C:cytoplasm"/>
    <property type="evidence" value="ECO:0007669"/>
    <property type="project" value="InterPro"/>
</dbReference>
<keyword evidence="1" id="KW-0645">Protease</keyword>
<keyword evidence="1" id="KW-0378">Hydrolase</keyword>
<dbReference type="GO" id="GO:0030145">
    <property type="term" value="F:manganese ion binding"/>
    <property type="evidence" value="ECO:0007669"/>
    <property type="project" value="InterPro"/>
</dbReference>
<dbReference type="PANTHER" id="PTHR11963">
    <property type="entry name" value="LEUCINE AMINOPEPTIDASE-RELATED"/>
    <property type="match status" value="1"/>
</dbReference>
<evidence type="ECO:0000313" key="1">
    <source>
        <dbReference type="EMBL" id="KAJ6670040.1"/>
    </source>
</evidence>
<dbReference type="InterPro" id="IPR011356">
    <property type="entry name" value="Leucine_aapep/pepB"/>
</dbReference>
<keyword evidence="2" id="KW-1185">Reference proteome</keyword>
<dbReference type="PANTHER" id="PTHR11963:SF23">
    <property type="entry name" value="CYTOSOL AMINOPEPTIDASE"/>
    <property type="match status" value="1"/>
</dbReference>
<dbReference type="AlphaFoldDB" id="A0A9Q0SAS7"/>
<protein>
    <submittedName>
        <fullName evidence="1">LEUCINE AMINOPEPTIDASE-RELATED</fullName>
    </submittedName>
</protein>
<feature type="non-terminal residue" evidence="1">
    <location>
        <position position="126"/>
    </location>
</feature>
<dbReference type="GO" id="GO:0070006">
    <property type="term" value="F:metalloaminopeptidase activity"/>
    <property type="evidence" value="ECO:0007669"/>
    <property type="project" value="InterPro"/>
</dbReference>
<dbReference type="Gene3D" id="3.40.220.10">
    <property type="entry name" value="Leucine Aminopeptidase, subunit E, domain 1"/>
    <property type="match status" value="1"/>
</dbReference>
<comment type="caution">
    <text evidence="1">The sequence shown here is derived from an EMBL/GenBank/DDBJ whole genome shotgun (WGS) entry which is preliminary data.</text>
</comment>
<dbReference type="Gene3D" id="3.40.630.10">
    <property type="entry name" value="Zn peptidases"/>
    <property type="match status" value="1"/>
</dbReference>
<proteinExistence type="predicted"/>
<dbReference type="OrthoDB" id="412814at2759"/>
<gene>
    <name evidence="1" type="ORF">OIU85_019878</name>
</gene>
<reference evidence="1 2" key="1">
    <citation type="journal article" date="2023" name="Int. J. Mol. Sci.">
        <title>De Novo Assembly and Annotation of 11 Diverse Shrub Willow (Salix) Genomes Reveals Novel Gene Organization in Sex-Linked Regions.</title>
        <authorList>
            <person name="Hyden B."/>
            <person name="Feng K."/>
            <person name="Yates T.B."/>
            <person name="Jawdy S."/>
            <person name="Cereghino C."/>
            <person name="Smart L.B."/>
            <person name="Muchero W."/>
        </authorList>
    </citation>
    <scope>NUCLEOTIDE SEQUENCE [LARGE SCALE GENOMIC DNA]</scope>
    <source>
        <tissue evidence="1">Shoot tip</tissue>
    </source>
</reference>
<accession>A0A9Q0SAS7</accession>
<dbReference type="InterPro" id="IPR043472">
    <property type="entry name" value="Macro_dom-like"/>
</dbReference>
<name>A0A9Q0SAS7_SALVM</name>
<dbReference type="EMBL" id="JAPFFL010000398">
    <property type="protein sequence ID" value="KAJ6670040.1"/>
    <property type="molecule type" value="Genomic_DNA"/>
</dbReference>
<sequence length="126" mass="13799">IALSAKEIDVAEWKGDILAVGVTRKDMTKDDEQKSSGHGAKRIGFIGLGKSATNTYVFFCNFVVLAEEVTKIASTYIDVFSATILNAEQCKELKMGSYLGNAAASENPPHFIHLCLTWVKLVPRTF</sequence>
<evidence type="ECO:0000313" key="2">
    <source>
        <dbReference type="Proteomes" id="UP001151529"/>
    </source>
</evidence>
<keyword evidence="1" id="KW-0031">Aminopeptidase</keyword>
<organism evidence="1 2">
    <name type="scientific">Salix viminalis</name>
    <name type="common">Common osier</name>
    <name type="synonym">Basket willow</name>
    <dbReference type="NCBI Taxonomy" id="40686"/>
    <lineage>
        <taxon>Eukaryota</taxon>
        <taxon>Viridiplantae</taxon>
        <taxon>Streptophyta</taxon>
        <taxon>Embryophyta</taxon>
        <taxon>Tracheophyta</taxon>
        <taxon>Spermatophyta</taxon>
        <taxon>Magnoliopsida</taxon>
        <taxon>eudicotyledons</taxon>
        <taxon>Gunneridae</taxon>
        <taxon>Pentapetalae</taxon>
        <taxon>rosids</taxon>
        <taxon>fabids</taxon>
        <taxon>Malpighiales</taxon>
        <taxon>Salicaceae</taxon>
        <taxon>Saliceae</taxon>
        <taxon>Salix</taxon>
    </lineage>
</organism>
<dbReference type="GO" id="GO:0006508">
    <property type="term" value="P:proteolysis"/>
    <property type="evidence" value="ECO:0007669"/>
    <property type="project" value="TreeGrafter"/>
</dbReference>
<dbReference type="Proteomes" id="UP001151529">
    <property type="component" value="Unassembled WGS sequence"/>
</dbReference>